<accession>A0A975WAE4</accession>
<sequence length="137" mass="15608">MKYERYMTLLLRLFCGYTLLLCALTTIGVYRGPFSHSWMNFDYVSQFRFMTVPLVLLILIFALWLMLGIRTRIIAFSSMVLITVLILFDFTAPYAVYGPAAVWEFLHATGFLFALLILTIQGGGETALVRGGWQGLF</sequence>
<gene>
    <name evidence="2" type="ORF">SAMN04487940_10785</name>
</gene>
<dbReference type="RefSeq" id="WP_074836673.1">
    <property type="nucleotide sequence ID" value="NZ_CBDCHJ010000006.1"/>
</dbReference>
<keyword evidence="1" id="KW-0472">Membrane</keyword>
<dbReference type="AlphaFoldDB" id="A0A975WAE4"/>
<keyword evidence="1" id="KW-1133">Transmembrane helix</keyword>
<feature type="transmembrane region" description="Helical" evidence="1">
    <location>
        <begin position="50"/>
        <end position="67"/>
    </location>
</feature>
<name>A0A975WAE4_9RHOB</name>
<reference evidence="2 3" key="1">
    <citation type="submission" date="2016-10" db="EMBL/GenBank/DDBJ databases">
        <authorList>
            <person name="Varghese N."/>
            <person name="Submissions S."/>
        </authorList>
    </citation>
    <scope>NUCLEOTIDE SEQUENCE [LARGE SCALE GENOMIC DNA]</scope>
    <source>
        <strain evidence="2 3">FF3</strain>
    </source>
</reference>
<protein>
    <submittedName>
        <fullName evidence="2">Uncharacterized protein</fullName>
    </submittedName>
</protein>
<comment type="caution">
    <text evidence="2">The sequence shown here is derived from an EMBL/GenBank/DDBJ whole genome shotgun (WGS) entry which is preliminary data.</text>
</comment>
<keyword evidence="1" id="KW-0812">Transmembrane</keyword>
<evidence type="ECO:0000313" key="3">
    <source>
        <dbReference type="Proteomes" id="UP000182932"/>
    </source>
</evidence>
<dbReference type="EMBL" id="FNYY01000007">
    <property type="protein sequence ID" value="SEJ55869.1"/>
    <property type="molecule type" value="Genomic_DNA"/>
</dbReference>
<evidence type="ECO:0000313" key="2">
    <source>
        <dbReference type="EMBL" id="SEJ55869.1"/>
    </source>
</evidence>
<keyword evidence="3" id="KW-1185">Reference proteome</keyword>
<organism evidence="2 3">
    <name type="scientific">Marinovum algicola</name>
    <dbReference type="NCBI Taxonomy" id="42444"/>
    <lineage>
        <taxon>Bacteria</taxon>
        <taxon>Pseudomonadati</taxon>
        <taxon>Pseudomonadota</taxon>
        <taxon>Alphaproteobacteria</taxon>
        <taxon>Rhodobacterales</taxon>
        <taxon>Roseobacteraceae</taxon>
        <taxon>Marinovum</taxon>
    </lineage>
</organism>
<dbReference type="Proteomes" id="UP000182932">
    <property type="component" value="Unassembled WGS sequence"/>
</dbReference>
<proteinExistence type="predicted"/>
<dbReference type="GeneID" id="80818564"/>
<feature type="transmembrane region" description="Helical" evidence="1">
    <location>
        <begin position="74"/>
        <end position="95"/>
    </location>
</feature>
<evidence type="ECO:0000256" key="1">
    <source>
        <dbReference type="SAM" id="Phobius"/>
    </source>
</evidence>
<feature type="transmembrane region" description="Helical" evidence="1">
    <location>
        <begin position="9"/>
        <end position="30"/>
    </location>
</feature>